<reference evidence="8 9" key="1">
    <citation type="submission" date="2019-08" db="EMBL/GenBank/DDBJ databases">
        <authorList>
            <person name="Shi S."/>
        </authorList>
    </citation>
    <scope>NUCLEOTIDE SEQUENCE [LARGE SCALE GENOMIC DNA]</scope>
    <source>
        <strain evidence="8 9">GY10130</strain>
    </source>
</reference>
<comment type="similarity">
    <text evidence="2">Belongs to the chromate ion transporter (CHR) (TC 2.A.51) family.</text>
</comment>
<feature type="transmembrane region" description="Helical" evidence="7">
    <location>
        <begin position="362"/>
        <end position="379"/>
    </location>
</feature>
<dbReference type="GO" id="GO:0015109">
    <property type="term" value="F:chromate transmembrane transporter activity"/>
    <property type="evidence" value="ECO:0007669"/>
    <property type="project" value="InterPro"/>
</dbReference>
<evidence type="ECO:0000256" key="2">
    <source>
        <dbReference type="ARBA" id="ARBA00005262"/>
    </source>
</evidence>
<feature type="transmembrane region" description="Helical" evidence="7">
    <location>
        <begin position="85"/>
        <end position="109"/>
    </location>
</feature>
<dbReference type="AlphaFoldDB" id="A0A5C8KDH9"/>
<dbReference type="EMBL" id="VRTY01000014">
    <property type="protein sequence ID" value="TXK50092.1"/>
    <property type="molecule type" value="Genomic_DNA"/>
</dbReference>
<feature type="transmembrane region" description="Helical" evidence="7">
    <location>
        <begin position="121"/>
        <end position="142"/>
    </location>
</feature>
<feature type="transmembrane region" description="Helical" evidence="7">
    <location>
        <begin position="305"/>
        <end position="326"/>
    </location>
</feature>
<dbReference type="GO" id="GO:0005886">
    <property type="term" value="C:plasma membrane"/>
    <property type="evidence" value="ECO:0007669"/>
    <property type="project" value="UniProtKB-SubCell"/>
</dbReference>
<evidence type="ECO:0000313" key="9">
    <source>
        <dbReference type="Proteomes" id="UP000321926"/>
    </source>
</evidence>
<keyword evidence="5 7" id="KW-1133">Transmembrane helix</keyword>
<dbReference type="PIRSF" id="PIRSF004810">
    <property type="entry name" value="ChrA"/>
    <property type="match status" value="1"/>
</dbReference>
<dbReference type="InterPro" id="IPR003370">
    <property type="entry name" value="Chromate_transpt"/>
</dbReference>
<evidence type="ECO:0000256" key="3">
    <source>
        <dbReference type="ARBA" id="ARBA00022475"/>
    </source>
</evidence>
<feature type="transmembrane region" description="Helical" evidence="7">
    <location>
        <begin position="188"/>
        <end position="205"/>
    </location>
</feature>
<gene>
    <name evidence="8" type="primary">chrA</name>
    <name evidence="8" type="ORF">FVR03_05480</name>
</gene>
<keyword evidence="6 7" id="KW-0472">Membrane</keyword>
<dbReference type="PANTHER" id="PTHR33567:SF3">
    <property type="entry name" value="CHROMATE ION TRANSPORTER (EUROFUNG)"/>
    <property type="match status" value="1"/>
</dbReference>
<comment type="subcellular location">
    <subcellularLocation>
        <location evidence="1">Cell membrane</location>
        <topology evidence="1">Multi-pass membrane protein</topology>
    </subcellularLocation>
</comment>
<evidence type="ECO:0000256" key="5">
    <source>
        <dbReference type="ARBA" id="ARBA00022989"/>
    </source>
</evidence>
<dbReference type="Pfam" id="PF02417">
    <property type="entry name" value="Chromate_transp"/>
    <property type="match status" value="2"/>
</dbReference>
<evidence type="ECO:0000256" key="4">
    <source>
        <dbReference type="ARBA" id="ARBA00022692"/>
    </source>
</evidence>
<feature type="transmembrane region" description="Helical" evidence="7">
    <location>
        <begin position="386"/>
        <end position="404"/>
    </location>
</feature>
<evidence type="ECO:0000256" key="7">
    <source>
        <dbReference type="SAM" id="Phobius"/>
    </source>
</evidence>
<keyword evidence="9" id="KW-1185">Reference proteome</keyword>
<name>A0A5C8KDH9_9BACT</name>
<organism evidence="8 9">
    <name type="scientific">Pontibacter qinzhouensis</name>
    <dbReference type="NCBI Taxonomy" id="2603253"/>
    <lineage>
        <taxon>Bacteria</taxon>
        <taxon>Pseudomonadati</taxon>
        <taxon>Bacteroidota</taxon>
        <taxon>Cytophagia</taxon>
        <taxon>Cytophagales</taxon>
        <taxon>Hymenobacteraceae</taxon>
        <taxon>Pontibacter</taxon>
    </lineage>
</organism>
<protein>
    <submittedName>
        <fullName evidence="8">Chromate efflux transporter</fullName>
    </submittedName>
</protein>
<proteinExistence type="inferred from homology"/>
<feature type="transmembrane region" description="Helical" evidence="7">
    <location>
        <begin position="234"/>
        <end position="257"/>
    </location>
</feature>
<evidence type="ECO:0000256" key="6">
    <source>
        <dbReference type="ARBA" id="ARBA00023136"/>
    </source>
</evidence>
<evidence type="ECO:0000256" key="1">
    <source>
        <dbReference type="ARBA" id="ARBA00004651"/>
    </source>
</evidence>
<keyword evidence="4 7" id="KW-0812">Transmembrane</keyword>
<dbReference type="InterPro" id="IPR014047">
    <property type="entry name" value="Chr_Tranpt_l_chain"/>
</dbReference>
<evidence type="ECO:0000313" key="8">
    <source>
        <dbReference type="EMBL" id="TXK50092.1"/>
    </source>
</evidence>
<dbReference type="PANTHER" id="PTHR33567">
    <property type="entry name" value="CHROMATE ION TRANSPORTER (EUROFUNG)"/>
    <property type="match status" value="1"/>
</dbReference>
<accession>A0A5C8KDH9</accession>
<dbReference type="Proteomes" id="UP000321926">
    <property type="component" value="Unassembled WGS sequence"/>
</dbReference>
<feature type="transmembrane region" description="Helical" evidence="7">
    <location>
        <begin position="338"/>
        <end position="356"/>
    </location>
</feature>
<feature type="transmembrane region" description="Helical" evidence="7">
    <location>
        <begin position="277"/>
        <end position="299"/>
    </location>
</feature>
<sequence>MQESSGTAALRQTKTQIFFRFLRFGFLAWGGPVAQIAMLRRELVEEEAWVSKERFNRVLAVYQVLPGPEAHELCVYFGMVAGGRLGGFLAGLGFMLPGFILMLLLTWLYTTIGIETPLLRAVFVGFQAAVIALIFAAVHRIGKHALVNKRLLTIAAVAFVAYFCGVGFFIVLPLVGLAYMFWMKGKTAYVALCTAALAAACVLLFNPEVLQLQNTAVAPEAFSPANAGIQSPFAVFWSGLKAGLLTFGGAYTVIPFIQQDAVINNGWLTNRQFLDGIALSGILPAPLIIFSTFVGYFGAGWPGTLIMTFAIFLPAFSFTLIGHSLMEKVIDNKALHSFLDGVTAGVIGLIAITAVQLFRATITDWFTLSVFALSMLVLYRIKSKFTVVFVLLGAGLIGMSRYLLS</sequence>
<dbReference type="NCBIfam" id="TIGR00937">
    <property type="entry name" value="2A51"/>
    <property type="match status" value="1"/>
</dbReference>
<feature type="transmembrane region" description="Helical" evidence="7">
    <location>
        <begin position="154"/>
        <end position="181"/>
    </location>
</feature>
<keyword evidence="3" id="KW-1003">Cell membrane</keyword>
<dbReference type="OrthoDB" id="9788907at2"/>
<comment type="caution">
    <text evidence="8">The sequence shown here is derived from an EMBL/GenBank/DDBJ whole genome shotgun (WGS) entry which is preliminary data.</text>
</comment>
<feature type="transmembrane region" description="Helical" evidence="7">
    <location>
        <begin position="21"/>
        <end position="39"/>
    </location>
</feature>